<dbReference type="Proteomes" id="UP000789390">
    <property type="component" value="Unassembled WGS sequence"/>
</dbReference>
<keyword evidence="3" id="KW-1185">Reference proteome</keyword>
<dbReference type="OrthoDB" id="6377747at2759"/>
<dbReference type="AlphaFoldDB" id="A0A8J2RNX0"/>
<dbReference type="Pfam" id="PF09588">
    <property type="entry name" value="YqaJ"/>
    <property type="match status" value="1"/>
</dbReference>
<evidence type="ECO:0000313" key="3">
    <source>
        <dbReference type="Proteomes" id="UP000789390"/>
    </source>
</evidence>
<organism evidence="2 3">
    <name type="scientific">Daphnia galeata</name>
    <dbReference type="NCBI Taxonomy" id="27404"/>
    <lineage>
        <taxon>Eukaryota</taxon>
        <taxon>Metazoa</taxon>
        <taxon>Ecdysozoa</taxon>
        <taxon>Arthropoda</taxon>
        <taxon>Crustacea</taxon>
        <taxon>Branchiopoda</taxon>
        <taxon>Diplostraca</taxon>
        <taxon>Cladocera</taxon>
        <taxon>Anomopoda</taxon>
        <taxon>Daphniidae</taxon>
        <taxon>Daphnia</taxon>
    </lineage>
</organism>
<feature type="domain" description="YqaJ viral recombinase" evidence="1">
    <location>
        <begin position="309"/>
        <end position="429"/>
    </location>
</feature>
<dbReference type="PANTHER" id="PTHR47526">
    <property type="entry name" value="ATP-DEPENDENT DNA HELICASE"/>
    <property type="match status" value="1"/>
</dbReference>
<dbReference type="Gene3D" id="3.90.320.10">
    <property type="match status" value="1"/>
</dbReference>
<dbReference type="InterPro" id="IPR011335">
    <property type="entry name" value="Restrct_endonuc-II-like"/>
</dbReference>
<dbReference type="CDD" id="cd22343">
    <property type="entry name" value="PDDEXK_lambda_exonuclease-like"/>
    <property type="match status" value="1"/>
</dbReference>
<dbReference type="InterPro" id="IPR011604">
    <property type="entry name" value="PDDEXK-like_dom_sf"/>
</dbReference>
<protein>
    <recommendedName>
        <fullName evidence="1">YqaJ viral recombinase domain-containing protein</fullName>
    </recommendedName>
</protein>
<sequence>MQGIDLSAYALGLPPEEKLSYIQKLQSVGLIQCPFKTQPQFWTKKKEDFKSIVKQTDRNDLIFFLIYKPNSTKSQSATEKPIECVKSLDSYKKYIAGYLRDTSAMKLPNGKIVVKRLVTHSMAFSKPPLNCWVVLHSHGGVACGHCDCIGGLGGTCSHVGVLLWGVVNISEETCTSTIQRWHNKSATKHPVSIAFTFYTMKYELPTTISQLKNSQKTKRRDDDYELCTKETFVEILRKLDLEKNAPVCLHLLIDPFSDKYVPVQVRTPLPKRLTSLFDKTLEYLGVHSITQEQALALEIVTKQQTHCKQWNHGREGRVTASKIYQVTRTSLTAPSKSLVQQIVYPMDCSFTSEATDWGIKHEHHALNTLKAHMKERNNHSAFEIENAGLHVSTSHGYIAASPDGIFKCPCHGSTVIEIKCPFSHRNQMLLDAAKEDFGFCLSVGENGVQQQMFACELKKAYFCVYTTKDFACIEVPYDETLVTEQIVPKAKLYVLQVALPELLTRYWTVVRYEKKPLLKKVERMFKMVV</sequence>
<accession>A0A8J2RNX0</accession>
<dbReference type="SUPFAM" id="SSF52980">
    <property type="entry name" value="Restriction endonuclease-like"/>
    <property type="match status" value="1"/>
</dbReference>
<name>A0A8J2RNX0_9CRUS</name>
<evidence type="ECO:0000259" key="1">
    <source>
        <dbReference type="Pfam" id="PF09588"/>
    </source>
</evidence>
<proteinExistence type="predicted"/>
<reference evidence="2" key="1">
    <citation type="submission" date="2021-11" db="EMBL/GenBank/DDBJ databases">
        <authorList>
            <person name="Schell T."/>
        </authorList>
    </citation>
    <scope>NUCLEOTIDE SEQUENCE</scope>
    <source>
        <strain evidence="2">M5</strain>
    </source>
</reference>
<gene>
    <name evidence="2" type="ORF">DGAL_LOCUS9868</name>
</gene>
<comment type="caution">
    <text evidence="2">The sequence shown here is derived from an EMBL/GenBank/DDBJ whole genome shotgun (WGS) entry which is preliminary data.</text>
</comment>
<dbReference type="InterPro" id="IPR019080">
    <property type="entry name" value="YqaJ_viral_recombinase"/>
</dbReference>
<dbReference type="GO" id="GO:0006281">
    <property type="term" value="P:DNA repair"/>
    <property type="evidence" value="ECO:0007669"/>
    <property type="project" value="UniProtKB-ARBA"/>
</dbReference>
<dbReference type="EMBL" id="CAKKLH010000229">
    <property type="protein sequence ID" value="CAH0106711.1"/>
    <property type="molecule type" value="Genomic_DNA"/>
</dbReference>
<dbReference type="PANTHER" id="PTHR47526:SF3">
    <property type="entry name" value="PHD-TYPE DOMAIN-CONTAINING PROTEIN"/>
    <property type="match status" value="1"/>
</dbReference>
<evidence type="ECO:0000313" key="2">
    <source>
        <dbReference type="EMBL" id="CAH0106711.1"/>
    </source>
</evidence>